<keyword evidence="3" id="KW-1185">Reference proteome</keyword>
<dbReference type="AlphaFoldDB" id="A0A239IUU8"/>
<proteinExistence type="predicted"/>
<sequence length="440" mass="49310">MSAPAAAATQRGRGSAPRPSPPRPPAVLARWTSAQARNLERHTLALRPFTREEFGSGHAAPTQGHVEAVNALITRLREPLLTITRKVAGLADQARTDPTPERLRALVTAGEVAHEHVRAVERVWDFYTVFFGQRQGRFGEWLLGCDRIALDCYQDAFLGLGTAKSVPQPAPMCSMESGPTPATFRRDVRLRRLGFQRNPFPQIQLPYHRLVNPWTLGAVLHEVSHNLQNELGLARVVPETVERRLVEAGHPPQVARVWRRWNRETFADLCGLLLGGPAVVASLMDILARAPASVWTWNPTAVHPTPYLRLFLSAELLSRMGFPEEAEGSRRAWRRAYGRPAAPYPKAVLESADDAVRLVVDTMCFRRYETLGRRSLAQVVRFAPKEQQMIEEAAGRLARGIDPGILPERFLIGAARLAFDRRLATPEVITRHFYRDLARR</sequence>
<name>A0A239IUU8_9ACTN</name>
<reference evidence="3" key="1">
    <citation type="submission" date="2017-06" db="EMBL/GenBank/DDBJ databases">
        <authorList>
            <person name="Varghese N."/>
            <person name="Submissions S."/>
        </authorList>
    </citation>
    <scope>NUCLEOTIDE SEQUENCE [LARGE SCALE GENOMIC DNA]</scope>
    <source>
        <strain evidence="3">DSM 45423</strain>
    </source>
</reference>
<gene>
    <name evidence="2" type="ORF">SAMN04488107_4448</name>
</gene>
<feature type="region of interest" description="Disordered" evidence="1">
    <location>
        <begin position="1"/>
        <end position="26"/>
    </location>
</feature>
<organism evidence="2 3">
    <name type="scientific">Geodermatophilus saharensis</name>
    <dbReference type="NCBI Taxonomy" id="1137994"/>
    <lineage>
        <taxon>Bacteria</taxon>
        <taxon>Bacillati</taxon>
        <taxon>Actinomycetota</taxon>
        <taxon>Actinomycetes</taxon>
        <taxon>Geodermatophilales</taxon>
        <taxon>Geodermatophilaceae</taxon>
        <taxon>Geodermatophilus</taxon>
    </lineage>
</organism>
<dbReference type="RefSeq" id="WP_141233888.1">
    <property type="nucleotide sequence ID" value="NZ_FZOH01000012.1"/>
</dbReference>
<evidence type="ECO:0000313" key="3">
    <source>
        <dbReference type="Proteomes" id="UP000198386"/>
    </source>
</evidence>
<dbReference type="EMBL" id="FZOH01000012">
    <property type="protein sequence ID" value="SNS96184.1"/>
    <property type="molecule type" value="Genomic_DNA"/>
</dbReference>
<evidence type="ECO:0000256" key="1">
    <source>
        <dbReference type="SAM" id="MobiDB-lite"/>
    </source>
</evidence>
<evidence type="ECO:0000313" key="2">
    <source>
        <dbReference type="EMBL" id="SNS96184.1"/>
    </source>
</evidence>
<accession>A0A239IUU8</accession>
<dbReference type="OrthoDB" id="569152at2"/>
<dbReference type="Proteomes" id="UP000198386">
    <property type="component" value="Unassembled WGS sequence"/>
</dbReference>
<protein>
    <submittedName>
        <fullName evidence="2">Uncharacterized protein</fullName>
    </submittedName>
</protein>